<protein>
    <recommendedName>
        <fullName evidence="1">non-specific serine/threonine protein kinase</fullName>
        <ecNumber evidence="1">2.7.11.1</ecNumber>
    </recommendedName>
</protein>
<keyword evidence="5" id="KW-0418">Kinase</keyword>
<keyword evidence="13" id="KW-1185">Reference proteome</keyword>
<comment type="catalytic activity">
    <reaction evidence="8">
        <text>L-threonyl-[protein] + ATP = O-phospho-L-threonyl-[protein] + ADP + H(+)</text>
        <dbReference type="Rhea" id="RHEA:46608"/>
        <dbReference type="Rhea" id="RHEA-COMP:11060"/>
        <dbReference type="Rhea" id="RHEA-COMP:11605"/>
        <dbReference type="ChEBI" id="CHEBI:15378"/>
        <dbReference type="ChEBI" id="CHEBI:30013"/>
        <dbReference type="ChEBI" id="CHEBI:30616"/>
        <dbReference type="ChEBI" id="CHEBI:61977"/>
        <dbReference type="ChEBI" id="CHEBI:456216"/>
        <dbReference type="EC" id="2.7.11.1"/>
    </reaction>
</comment>
<feature type="domain" description="Gnk2-homologous" evidence="11">
    <location>
        <begin position="74"/>
        <end position="179"/>
    </location>
</feature>
<sequence length="441" mass="49289">MTSALRFPWTQTGKGANKIYGRTQCRGDISATDCAACMKNVTVVQGCANSKDATLRFKWCFLRYSDRSFFGESDQSGMVATYNETNFEDAKVVSEGLNFTKTLASTTPNQPSMFYTAVLDVGQSGKRYGMAQCTRDLSKSDCGKCLDFQLATYLNIVGNKRNWDIHGSSCSMWYYDYQFYFNYSTPAAKGGSTRSSPHRVAIGMAFPVLVSDLSQEVDYCKFLHKYTARFGFKTSGYDRSYKSKLTIESVDIMGIARGLLYLHEDSQLRIIHRDLKAANILLDENMNPKISDFGMARMFVMDQAQDRTSRLVGTFGRKIGGSGIGDDGEDLKTYSWRKWNEGTPLDMIDPTLNIGPRSEIMRCINIGLVCVQENEALRPTMAQVSMMLSNYSVTLAVPSKPAFFMHGETSILPLMNASMLAESDESRTKSPQWSNNEVSIS</sequence>
<dbReference type="InterPro" id="IPR002902">
    <property type="entry name" value="GNK2"/>
</dbReference>
<dbReference type="EMBL" id="JAAWWB010000021">
    <property type="protein sequence ID" value="KAG6755886.1"/>
    <property type="molecule type" value="Genomic_DNA"/>
</dbReference>
<evidence type="ECO:0000256" key="2">
    <source>
        <dbReference type="ARBA" id="ARBA00022527"/>
    </source>
</evidence>
<dbReference type="PROSITE" id="PS00108">
    <property type="entry name" value="PROTEIN_KINASE_ST"/>
    <property type="match status" value="1"/>
</dbReference>
<gene>
    <name evidence="12" type="ORF">POTOM_039294</name>
</gene>
<feature type="domain" description="Gnk2-homologous" evidence="11">
    <location>
        <begin position="1"/>
        <end position="69"/>
    </location>
</feature>
<comment type="catalytic activity">
    <reaction evidence="9">
        <text>L-seryl-[protein] + ATP = O-phospho-L-seryl-[protein] + ADP + H(+)</text>
        <dbReference type="Rhea" id="RHEA:17989"/>
        <dbReference type="Rhea" id="RHEA-COMP:9863"/>
        <dbReference type="Rhea" id="RHEA-COMP:11604"/>
        <dbReference type="ChEBI" id="CHEBI:15378"/>
        <dbReference type="ChEBI" id="CHEBI:29999"/>
        <dbReference type="ChEBI" id="CHEBI:30616"/>
        <dbReference type="ChEBI" id="CHEBI:83421"/>
        <dbReference type="ChEBI" id="CHEBI:456216"/>
        <dbReference type="EC" id="2.7.11.1"/>
    </reaction>
</comment>
<dbReference type="AlphaFoldDB" id="A0A8X8CBG5"/>
<evidence type="ECO:0000256" key="5">
    <source>
        <dbReference type="ARBA" id="ARBA00022777"/>
    </source>
</evidence>
<dbReference type="Proteomes" id="UP000886885">
    <property type="component" value="Chromosome 11A"/>
</dbReference>
<proteinExistence type="predicted"/>
<dbReference type="GO" id="GO:0005886">
    <property type="term" value="C:plasma membrane"/>
    <property type="evidence" value="ECO:0007669"/>
    <property type="project" value="TreeGrafter"/>
</dbReference>
<evidence type="ECO:0000259" key="11">
    <source>
        <dbReference type="PROSITE" id="PS51473"/>
    </source>
</evidence>
<keyword evidence="3" id="KW-0808">Transferase</keyword>
<evidence type="ECO:0000313" key="13">
    <source>
        <dbReference type="Proteomes" id="UP000886885"/>
    </source>
</evidence>
<dbReference type="PROSITE" id="PS51473">
    <property type="entry name" value="GNK2"/>
    <property type="match status" value="2"/>
</dbReference>
<dbReference type="GO" id="GO:0005524">
    <property type="term" value="F:ATP binding"/>
    <property type="evidence" value="ECO:0007669"/>
    <property type="project" value="UniProtKB-KW"/>
</dbReference>
<dbReference type="OrthoDB" id="1731016at2759"/>
<organism evidence="12 13">
    <name type="scientific">Populus tomentosa</name>
    <name type="common">Chinese white poplar</name>
    <dbReference type="NCBI Taxonomy" id="118781"/>
    <lineage>
        <taxon>Eukaryota</taxon>
        <taxon>Viridiplantae</taxon>
        <taxon>Streptophyta</taxon>
        <taxon>Embryophyta</taxon>
        <taxon>Tracheophyta</taxon>
        <taxon>Spermatophyta</taxon>
        <taxon>Magnoliopsida</taxon>
        <taxon>eudicotyledons</taxon>
        <taxon>Gunneridae</taxon>
        <taxon>Pentapetalae</taxon>
        <taxon>rosids</taxon>
        <taxon>fabids</taxon>
        <taxon>Malpighiales</taxon>
        <taxon>Salicaceae</taxon>
        <taxon>Saliceae</taxon>
        <taxon>Populus</taxon>
    </lineage>
</organism>
<dbReference type="EC" id="2.7.11.1" evidence="1"/>
<evidence type="ECO:0000259" key="10">
    <source>
        <dbReference type="PROSITE" id="PS50011"/>
    </source>
</evidence>
<dbReference type="CDD" id="cd23509">
    <property type="entry name" value="Gnk2-like"/>
    <property type="match status" value="2"/>
</dbReference>
<evidence type="ECO:0000256" key="9">
    <source>
        <dbReference type="ARBA" id="ARBA00048679"/>
    </source>
</evidence>
<evidence type="ECO:0000313" key="12">
    <source>
        <dbReference type="EMBL" id="KAG6755886.1"/>
    </source>
</evidence>
<evidence type="ECO:0000256" key="3">
    <source>
        <dbReference type="ARBA" id="ARBA00022679"/>
    </source>
</evidence>
<evidence type="ECO:0000256" key="7">
    <source>
        <dbReference type="ARBA" id="ARBA00023170"/>
    </source>
</evidence>
<keyword evidence="6" id="KW-0067">ATP-binding</keyword>
<comment type="caution">
    <text evidence="12">The sequence shown here is derived from an EMBL/GenBank/DDBJ whole genome shotgun (WGS) entry which is preliminary data.</text>
</comment>
<accession>A0A8X8CBG5</accession>
<evidence type="ECO:0000256" key="6">
    <source>
        <dbReference type="ARBA" id="ARBA00022840"/>
    </source>
</evidence>
<dbReference type="PROSITE" id="PS50011">
    <property type="entry name" value="PROTEIN_KINASE_DOM"/>
    <property type="match status" value="1"/>
</dbReference>
<reference evidence="12" key="1">
    <citation type="journal article" date="2020" name="bioRxiv">
        <title>Hybrid origin of Populus tomentosa Carr. identified through genome sequencing and phylogenomic analysis.</title>
        <authorList>
            <person name="An X."/>
            <person name="Gao K."/>
            <person name="Chen Z."/>
            <person name="Li J."/>
            <person name="Yang X."/>
            <person name="Yang X."/>
            <person name="Zhou J."/>
            <person name="Guo T."/>
            <person name="Zhao T."/>
            <person name="Huang S."/>
            <person name="Miao D."/>
            <person name="Khan W.U."/>
            <person name="Rao P."/>
            <person name="Ye M."/>
            <person name="Lei B."/>
            <person name="Liao W."/>
            <person name="Wang J."/>
            <person name="Ji L."/>
            <person name="Li Y."/>
            <person name="Guo B."/>
            <person name="Mustafa N.S."/>
            <person name="Li S."/>
            <person name="Yun Q."/>
            <person name="Keller S.R."/>
            <person name="Mao J."/>
            <person name="Zhang R."/>
            <person name="Strauss S.H."/>
        </authorList>
    </citation>
    <scope>NUCLEOTIDE SEQUENCE</scope>
    <source>
        <strain evidence="12">GM15</strain>
        <tissue evidence="12">Leaf</tissue>
    </source>
</reference>
<evidence type="ECO:0000256" key="8">
    <source>
        <dbReference type="ARBA" id="ARBA00047899"/>
    </source>
</evidence>
<name>A0A8X8CBG5_POPTO</name>
<dbReference type="PANTHER" id="PTHR27002:SF1104">
    <property type="entry name" value="CYSTEINE-RICH RECEPTOR-LIKE PROTEIN KINASE 27-RELATED"/>
    <property type="match status" value="1"/>
</dbReference>
<dbReference type="InterPro" id="IPR000719">
    <property type="entry name" value="Prot_kinase_dom"/>
</dbReference>
<evidence type="ECO:0000256" key="1">
    <source>
        <dbReference type="ARBA" id="ARBA00012513"/>
    </source>
</evidence>
<feature type="domain" description="Protein kinase" evidence="10">
    <location>
        <begin position="87"/>
        <end position="441"/>
    </location>
</feature>
<keyword evidence="4" id="KW-0547">Nucleotide-binding</keyword>
<dbReference type="GO" id="GO:0004674">
    <property type="term" value="F:protein serine/threonine kinase activity"/>
    <property type="evidence" value="ECO:0007669"/>
    <property type="project" value="UniProtKB-KW"/>
</dbReference>
<dbReference type="Pfam" id="PF01657">
    <property type="entry name" value="Stress-antifung"/>
    <property type="match status" value="2"/>
</dbReference>
<keyword evidence="2" id="KW-0723">Serine/threonine-protein kinase</keyword>
<dbReference type="InterPro" id="IPR008271">
    <property type="entry name" value="Ser/Thr_kinase_AS"/>
</dbReference>
<keyword evidence="7" id="KW-0675">Receptor</keyword>
<evidence type="ECO:0000256" key="4">
    <source>
        <dbReference type="ARBA" id="ARBA00022741"/>
    </source>
</evidence>
<dbReference type="PANTHER" id="PTHR27002">
    <property type="entry name" value="RECEPTOR-LIKE SERINE/THREONINE-PROTEIN KINASE SD1-8"/>
    <property type="match status" value="1"/>
</dbReference>
<dbReference type="FunFam" id="1.10.510.10:FF:001023">
    <property type="entry name" value="Os07g0541700 protein"/>
    <property type="match status" value="1"/>
</dbReference>
<dbReference type="Pfam" id="PF00069">
    <property type="entry name" value="Pkinase"/>
    <property type="match status" value="1"/>
</dbReference>